<name>A0A096GRB5_COMTE</name>
<dbReference type="GO" id="GO:0005524">
    <property type="term" value="F:ATP binding"/>
    <property type="evidence" value="ECO:0007669"/>
    <property type="project" value="InterPro"/>
</dbReference>
<comment type="caution">
    <text evidence="4">The sequence shown here is derived from an EMBL/GenBank/DDBJ whole genome shotgun (WGS) entry which is preliminary data.</text>
</comment>
<dbReference type="GO" id="GO:0016887">
    <property type="term" value="F:ATP hydrolysis activity"/>
    <property type="evidence" value="ECO:0007669"/>
    <property type="project" value="InterPro"/>
</dbReference>
<feature type="region of interest" description="Disordered" evidence="1">
    <location>
        <begin position="613"/>
        <end position="632"/>
    </location>
</feature>
<evidence type="ECO:0000313" key="4">
    <source>
        <dbReference type="EMBL" id="KGH27755.1"/>
    </source>
</evidence>
<dbReference type="AlphaFoldDB" id="A0A096GRB5"/>
<dbReference type="EMBL" id="AWOR01000057">
    <property type="protein sequence ID" value="KGH27755.1"/>
    <property type="molecule type" value="Genomic_DNA"/>
</dbReference>
<dbReference type="InterPro" id="IPR008866">
    <property type="entry name" value="Phage_lambda_GpA-like"/>
</dbReference>
<protein>
    <submittedName>
        <fullName evidence="4">Terminase</fullName>
    </submittedName>
</protein>
<dbReference type="Pfam" id="PF20454">
    <property type="entry name" value="GpA_nuclease"/>
    <property type="match status" value="1"/>
</dbReference>
<evidence type="ECO:0000313" key="5">
    <source>
        <dbReference type="Proteomes" id="UP000029553"/>
    </source>
</evidence>
<feature type="domain" description="Terminase large subunit GpA endonuclease" evidence="3">
    <location>
        <begin position="288"/>
        <end position="573"/>
    </location>
</feature>
<proteinExistence type="inferred from homology"/>
<dbReference type="GO" id="GO:0004519">
    <property type="term" value="F:endonuclease activity"/>
    <property type="evidence" value="ECO:0007669"/>
    <property type="project" value="InterPro"/>
</dbReference>
<organism evidence="4 5">
    <name type="scientific">Comamonas testosteroni</name>
    <name type="common">Pseudomonas testosteroni</name>
    <dbReference type="NCBI Taxonomy" id="285"/>
    <lineage>
        <taxon>Bacteria</taxon>
        <taxon>Pseudomonadati</taxon>
        <taxon>Pseudomonadota</taxon>
        <taxon>Betaproteobacteria</taxon>
        <taxon>Burkholderiales</taxon>
        <taxon>Comamonadaceae</taxon>
        <taxon>Comamonas</taxon>
    </lineage>
</organism>
<evidence type="ECO:0000259" key="3">
    <source>
        <dbReference type="Pfam" id="PF20454"/>
    </source>
</evidence>
<dbReference type="InterPro" id="IPR046453">
    <property type="entry name" value="GpA_ATPase"/>
</dbReference>
<dbReference type="InterPro" id="IPR046454">
    <property type="entry name" value="GpA_endonuclease"/>
</dbReference>
<reference evidence="4 5" key="1">
    <citation type="submission" date="2013-09" db="EMBL/GenBank/DDBJ databases">
        <title>High correlation between genotypes and phenotypes of environmental bacteria Comamonas testosteroni strains.</title>
        <authorList>
            <person name="Liu L."/>
            <person name="Zhu W."/>
            <person name="Xia X."/>
            <person name="Xu B."/>
            <person name="Luo M."/>
            <person name="Wang G."/>
        </authorList>
    </citation>
    <scope>NUCLEOTIDE SEQUENCE [LARGE SCALE GENOMIC DNA]</scope>
    <source>
        <strain evidence="4 5">JL40</strain>
    </source>
</reference>
<dbReference type="HAMAP" id="MF_04144">
    <property type="entry name" value="TERL_LAMBDA"/>
    <property type="match status" value="1"/>
</dbReference>
<dbReference type="Proteomes" id="UP000029553">
    <property type="component" value="Unassembled WGS sequence"/>
</dbReference>
<feature type="domain" description="Phage terminase large subunit GpA ATPase" evidence="2">
    <location>
        <begin position="31"/>
        <end position="276"/>
    </location>
</feature>
<gene>
    <name evidence="4" type="ORF">P353_17160</name>
</gene>
<accession>A0A096GRB5</accession>
<sequence length="632" mass="71320">MRSMARSVAPRKRRTVSEWADKNRVLSTKGSSLPGQWRTARNPPLQEPMDACSNKSGVREVVLMFPIQFGKTEVEVNALGYIIAENPGPVMVCLPGEVSMEKWVNQKLDPMIEETKAVKEALRSISSRNSSNTKTFKDFIGGQLYLEHAGSPSRLKSTTVRFLLVDELDEFAAALRTGDDPLLMLEGRTSAFPATSLRIYISSPQIKGQSRIEEKFLAGDQRRYHVPCPHCGHMQHLQWSGLKWAPDCSKAWYVCQEHGCIIEEHHKTAMIAAGRWIATNPNGAKGVRSYTINCLYYQFGLGPTWVELAAMWLDAQADPAKLKVFLNDRLAETWEDATMRSVRYNAIQERAEEYPIRGAPKGVLWVTAGVDTQDDRLALHLTGWGRGMGFWALDYHEFPGDPADDAVWVALTEYLNRPIQSEAGYLLGVDATAVDMGGHRSEAVKHWVRLGLVRRPMVIQGAVPNNAPVLGKPRLLDVTRNGQTDRKGVRGYYVGTVAAKNWLFGRLSVDSDRKPEERYTHFSQELDQFYFKGLVSETFDPAKNRYEKKRGARNEPLDTAIYSYAAAHHPELRLHRKREIDYQLREQYLELQLAGMSEGQSLLVKVERDRVALPQPKPQPKKRSVFAPISLS</sequence>
<dbReference type="Pfam" id="PF05876">
    <property type="entry name" value="GpA_ATPase"/>
    <property type="match status" value="1"/>
</dbReference>
<evidence type="ECO:0000259" key="2">
    <source>
        <dbReference type="Pfam" id="PF05876"/>
    </source>
</evidence>
<evidence type="ECO:0000256" key="1">
    <source>
        <dbReference type="SAM" id="MobiDB-lite"/>
    </source>
</evidence>